<evidence type="ECO:0000256" key="1">
    <source>
        <dbReference type="SAM" id="Phobius"/>
    </source>
</evidence>
<feature type="transmembrane region" description="Helical" evidence="1">
    <location>
        <begin position="12"/>
        <end position="32"/>
    </location>
</feature>
<dbReference type="OrthoDB" id="5457135at2"/>
<name>A0A2D0A156_PSEDV</name>
<organism evidence="2 3">
    <name type="scientific">Pseudoalteromonas ulvae</name>
    <dbReference type="NCBI Taxonomy" id="107327"/>
    <lineage>
        <taxon>Bacteria</taxon>
        <taxon>Pseudomonadati</taxon>
        <taxon>Pseudomonadota</taxon>
        <taxon>Gammaproteobacteria</taxon>
        <taxon>Alteromonadales</taxon>
        <taxon>Pseudoalteromonadaceae</taxon>
        <taxon>Pseudoalteromonas</taxon>
    </lineage>
</organism>
<dbReference type="AlphaFoldDB" id="A0A2D0A156"/>
<keyword evidence="1" id="KW-0472">Membrane</keyword>
<dbReference type="EMBL" id="MWPV01000007">
    <property type="protein sequence ID" value="OUL56273.1"/>
    <property type="molecule type" value="Genomic_DNA"/>
</dbReference>
<protein>
    <submittedName>
        <fullName evidence="2">Uncharacterized protein</fullName>
    </submittedName>
</protein>
<sequence>MNRLFIVAGSLSSMAALLHLACIYFGASWYRFFGAGEQMAQWAEQGLIKPTLITLFIFSVLSVWAAYAFSAAGLIRRLPLRRTALLLITAVYVVRGLGGFFLISTPMGRSPEFWLWSSGICLVIGLIHSFALIQTWPQLASHSSSQ</sequence>
<evidence type="ECO:0000313" key="3">
    <source>
        <dbReference type="Proteomes" id="UP000194841"/>
    </source>
</evidence>
<dbReference type="Proteomes" id="UP000194841">
    <property type="component" value="Unassembled WGS sequence"/>
</dbReference>
<feature type="transmembrane region" description="Helical" evidence="1">
    <location>
        <begin position="113"/>
        <end position="133"/>
    </location>
</feature>
<keyword evidence="1" id="KW-0812">Transmembrane</keyword>
<proteinExistence type="predicted"/>
<accession>A0A2D0A156</accession>
<keyword evidence="3" id="KW-1185">Reference proteome</keyword>
<feature type="transmembrane region" description="Helical" evidence="1">
    <location>
        <begin position="52"/>
        <end position="72"/>
    </location>
</feature>
<keyword evidence="1" id="KW-1133">Transmembrane helix</keyword>
<feature type="transmembrane region" description="Helical" evidence="1">
    <location>
        <begin position="84"/>
        <end position="107"/>
    </location>
</feature>
<comment type="caution">
    <text evidence="2">The sequence shown here is derived from an EMBL/GenBank/DDBJ whole genome shotgun (WGS) entry which is preliminary data.</text>
</comment>
<evidence type="ECO:0000313" key="2">
    <source>
        <dbReference type="EMBL" id="OUL56273.1"/>
    </source>
</evidence>
<reference evidence="2 3" key="1">
    <citation type="submission" date="2017-02" db="EMBL/GenBank/DDBJ databases">
        <title>Pseudoalteromonas ulvae TC14 Genome.</title>
        <authorList>
            <person name="Molmeret M."/>
        </authorList>
    </citation>
    <scope>NUCLEOTIDE SEQUENCE [LARGE SCALE GENOMIC DNA]</scope>
    <source>
        <strain evidence="2">TC14</strain>
    </source>
</reference>
<dbReference type="RefSeq" id="WP_086745785.1">
    <property type="nucleotide sequence ID" value="NZ_MWPV01000007.1"/>
</dbReference>
<gene>
    <name evidence="2" type="ORF">B1199_19385</name>
</gene>